<feature type="domain" description="HTH tetR-type" evidence="3">
    <location>
        <begin position="8"/>
        <end position="68"/>
    </location>
</feature>
<proteinExistence type="predicted"/>
<gene>
    <name evidence="4" type="ordered locus">Paes_0794</name>
</gene>
<dbReference type="SUPFAM" id="SSF46689">
    <property type="entry name" value="Homeodomain-like"/>
    <property type="match status" value="1"/>
</dbReference>
<dbReference type="InterPro" id="IPR050109">
    <property type="entry name" value="HTH-type_TetR-like_transc_reg"/>
</dbReference>
<evidence type="ECO:0000256" key="2">
    <source>
        <dbReference type="PROSITE-ProRule" id="PRU00335"/>
    </source>
</evidence>
<dbReference type="InterPro" id="IPR001647">
    <property type="entry name" value="HTH_TetR"/>
</dbReference>
<dbReference type="GO" id="GO:0003700">
    <property type="term" value="F:DNA-binding transcription factor activity"/>
    <property type="evidence" value="ECO:0007669"/>
    <property type="project" value="TreeGrafter"/>
</dbReference>
<protein>
    <submittedName>
        <fullName evidence="4">Transcriptional regulator, TetR family</fullName>
    </submittedName>
</protein>
<dbReference type="RefSeq" id="WP_012505377.1">
    <property type="nucleotide sequence ID" value="NC_011059.1"/>
</dbReference>
<dbReference type="Proteomes" id="UP000002725">
    <property type="component" value="Chromosome"/>
</dbReference>
<evidence type="ECO:0000256" key="1">
    <source>
        <dbReference type="ARBA" id="ARBA00023125"/>
    </source>
</evidence>
<dbReference type="PROSITE" id="PS50977">
    <property type="entry name" value="HTH_TETR_2"/>
    <property type="match status" value="1"/>
</dbReference>
<accession>B4S703</accession>
<reference evidence="4" key="1">
    <citation type="submission" date="2008-06" db="EMBL/GenBank/DDBJ databases">
        <title>Complete sequence of chromosome of Prosthecochloris aestuarii DSM 271.</title>
        <authorList>
            <consortium name="US DOE Joint Genome Institute"/>
            <person name="Lucas S."/>
            <person name="Copeland A."/>
            <person name="Lapidus A."/>
            <person name="Glavina del Rio T."/>
            <person name="Dalin E."/>
            <person name="Tice H."/>
            <person name="Bruce D."/>
            <person name="Goodwin L."/>
            <person name="Pitluck S."/>
            <person name="Schmutz J."/>
            <person name="Larimer F."/>
            <person name="Land M."/>
            <person name="Hauser L."/>
            <person name="Kyrpides N."/>
            <person name="Anderson I."/>
            <person name="Liu Z."/>
            <person name="Li T."/>
            <person name="Zhao F."/>
            <person name="Overmann J."/>
            <person name="Bryant D.A."/>
            <person name="Richardson P."/>
        </authorList>
    </citation>
    <scope>NUCLEOTIDE SEQUENCE [LARGE SCALE GENOMIC DNA]</scope>
    <source>
        <strain evidence="4">DSM 271</strain>
    </source>
</reference>
<keyword evidence="5" id="KW-1185">Reference proteome</keyword>
<dbReference type="HOGENOM" id="CLU_1223145_0_0_10"/>
<evidence type="ECO:0000259" key="3">
    <source>
        <dbReference type="PROSITE" id="PS50977"/>
    </source>
</evidence>
<name>B4S703_PROA2</name>
<dbReference type="InterPro" id="IPR009057">
    <property type="entry name" value="Homeodomain-like_sf"/>
</dbReference>
<dbReference type="KEGG" id="paa:Paes_0794"/>
<dbReference type="Gene3D" id="1.10.10.60">
    <property type="entry name" value="Homeodomain-like"/>
    <property type="match status" value="1"/>
</dbReference>
<dbReference type="Pfam" id="PF00440">
    <property type="entry name" value="TetR_N"/>
    <property type="match status" value="1"/>
</dbReference>
<dbReference type="PANTHER" id="PTHR30055:SF233">
    <property type="entry name" value="REGULATORY PROTEIN TETR"/>
    <property type="match status" value="1"/>
</dbReference>
<keyword evidence="1 2" id="KW-0238">DNA-binding</keyword>
<dbReference type="eggNOG" id="COG1309">
    <property type="taxonomic scope" value="Bacteria"/>
</dbReference>
<dbReference type="EMBL" id="CP001108">
    <property type="protein sequence ID" value="ACF45840.1"/>
    <property type="molecule type" value="Genomic_DNA"/>
</dbReference>
<dbReference type="GO" id="GO:0000976">
    <property type="term" value="F:transcription cis-regulatory region binding"/>
    <property type="evidence" value="ECO:0007669"/>
    <property type="project" value="TreeGrafter"/>
</dbReference>
<evidence type="ECO:0000313" key="5">
    <source>
        <dbReference type="Proteomes" id="UP000002725"/>
    </source>
</evidence>
<organism evidence="4 5">
    <name type="scientific">Prosthecochloris aestuarii (strain DSM 271 / SK 413)</name>
    <dbReference type="NCBI Taxonomy" id="290512"/>
    <lineage>
        <taxon>Bacteria</taxon>
        <taxon>Pseudomonadati</taxon>
        <taxon>Chlorobiota</taxon>
        <taxon>Chlorobiia</taxon>
        <taxon>Chlorobiales</taxon>
        <taxon>Chlorobiaceae</taxon>
        <taxon>Prosthecochloris</taxon>
    </lineage>
</organism>
<sequence length="221" mass="24954">MKKYASSEHTKNALVNAAGELAAEMGFSNISTRAIAERAGENIGSIHYHFGGKDKLFEAVIREVIARGNNFSVADAIAPFSDSLNTREGQLKALRAVVNKKISSLFDPSFPRWHSRIVYQLMQYTCPLQEILQKELLNPMVESISELLSAINPFLERDETMLITFLMISPIVSHADYMPFCLDHLGEDHYNDDYLRKMEDFIVKQTERLLGIGNNPSQSQQ</sequence>
<feature type="DNA-binding region" description="H-T-H motif" evidence="2">
    <location>
        <begin position="31"/>
        <end position="50"/>
    </location>
</feature>
<dbReference type="PANTHER" id="PTHR30055">
    <property type="entry name" value="HTH-TYPE TRANSCRIPTIONAL REGULATOR RUTR"/>
    <property type="match status" value="1"/>
</dbReference>
<dbReference type="Gene3D" id="1.10.357.10">
    <property type="entry name" value="Tetracycline Repressor, domain 2"/>
    <property type="match status" value="1"/>
</dbReference>
<dbReference type="STRING" id="290512.Paes_0794"/>
<evidence type="ECO:0000313" key="4">
    <source>
        <dbReference type="EMBL" id="ACF45840.1"/>
    </source>
</evidence>
<dbReference type="PRINTS" id="PR00455">
    <property type="entry name" value="HTHTETR"/>
</dbReference>
<dbReference type="AlphaFoldDB" id="B4S703"/>